<dbReference type="InterPro" id="IPR003599">
    <property type="entry name" value="Ig_sub"/>
</dbReference>
<keyword evidence="1" id="KW-0472">Membrane</keyword>
<dbReference type="InterPro" id="IPR003598">
    <property type="entry name" value="Ig_sub2"/>
</dbReference>
<dbReference type="SMART" id="SM00409">
    <property type="entry name" value="IG"/>
    <property type="match status" value="2"/>
</dbReference>
<dbReference type="SUPFAM" id="SSF48726">
    <property type="entry name" value="Immunoglobulin"/>
    <property type="match status" value="1"/>
</dbReference>
<protein>
    <recommendedName>
        <fullName evidence="2">Ig-like domain-containing protein</fullName>
    </recommendedName>
</protein>
<dbReference type="Pfam" id="PF13895">
    <property type="entry name" value="Ig_2"/>
    <property type="match status" value="2"/>
</dbReference>
<dbReference type="InterPro" id="IPR036179">
    <property type="entry name" value="Ig-like_dom_sf"/>
</dbReference>
<comment type="caution">
    <text evidence="3">The sequence shown here is derived from an EMBL/GenBank/DDBJ whole genome shotgun (WGS) entry which is preliminary data.</text>
</comment>
<keyword evidence="1" id="KW-1133">Transmembrane helix</keyword>
<evidence type="ECO:0000256" key="1">
    <source>
        <dbReference type="SAM" id="Phobius"/>
    </source>
</evidence>
<keyword evidence="1" id="KW-0812">Transmembrane</keyword>
<dbReference type="InterPro" id="IPR007110">
    <property type="entry name" value="Ig-like_dom"/>
</dbReference>
<dbReference type="EMBL" id="WNYA01000071">
    <property type="protein sequence ID" value="KAG8550214.1"/>
    <property type="molecule type" value="Genomic_DNA"/>
</dbReference>
<dbReference type="PANTHER" id="PTHR46484:SF1">
    <property type="entry name" value="SCHWANN CELL MYELIN PROTEIN-RELATED"/>
    <property type="match status" value="1"/>
</dbReference>
<evidence type="ECO:0000259" key="2">
    <source>
        <dbReference type="PROSITE" id="PS50835"/>
    </source>
</evidence>
<gene>
    <name evidence="3" type="ORF">GDO81_027490</name>
</gene>
<feature type="domain" description="Ig-like" evidence="2">
    <location>
        <begin position="82"/>
        <end position="166"/>
    </location>
</feature>
<sequence length="212" mass="23401">MNYSPRNVTVTVNEMDNVIEGSDVRLQCNSVSRPGAFLYDWYKGKTKIRSAGREIRVRNVTRDMEPYSCTAANMVGGGASAPLQLLVLYAADGVNITVRNDHELVCDFRSSRPDVTHYTWRKDGSILHNETGKTLTIDNNGKSYGRYSCIAHNTAGDSSSDEIHIQPETGVLPLIMGIVAGVFLLVLVLLICVYLRKKKRSALPSSPIHDSL</sequence>
<organism evidence="3 4">
    <name type="scientific">Engystomops pustulosus</name>
    <name type="common">Tungara frog</name>
    <name type="synonym">Physalaemus pustulosus</name>
    <dbReference type="NCBI Taxonomy" id="76066"/>
    <lineage>
        <taxon>Eukaryota</taxon>
        <taxon>Metazoa</taxon>
        <taxon>Chordata</taxon>
        <taxon>Craniata</taxon>
        <taxon>Vertebrata</taxon>
        <taxon>Euteleostomi</taxon>
        <taxon>Amphibia</taxon>
        <taxon>Batrachia</taxon>
        <taxon>Anura</taxon>
        <taxon>Neobatrachia</taxon>
        <taxon>Hyloidea</taxon>
        <taxon>Leptodactylidae</taxon>
        <taxon>Leiuperinae</taxon>
        <taxon>Engystomops</taxon>
    </lineage>
</organism>
<dbReference type="Proteomes" id="UP000824782">
    <property type="component" value="Unassembled WGS sequence"/>
</dbReference>
<evidence type="ECO:0000313" key="3">
    <source>
        <dbReference type="EMBL" id="KAG8550214.1"/>
    </source>
</evidence>
<name>A0AAV6ZRV4_ENGPU</name>
<dbReference type="SMART" id="SM00408">
    <property type="entry name" value="IGc2"/>
    <property type="match status" value="2"/>
</dbReference>
<feature type="transmembrane region" description="Helical" evidence="1">
    <location>
        <begin position="171"/>
        <end position="195"/>
    </location>
</feature>
<keyword evidence="4" id="KW-1185">Reference proteome</keyword>
<dbReference type="Gene3D" id="2.60.40.10">
    <property type="entry name" value="Immunoglobulins"/>
    <property type="match status" value="2"/>
</dbReference>
<accession>A0AAV6ZRV4</accession>
<feature type="domain" description="Ig-like" evidence="2">
    <location>
        <begin position="5"/>
        <end position="73"/>
    </location>
</feature>
<reference evidence="3" key="1">
    <citation type="thesis" date="2020" institute="ProQuest LLC" country="789 East Eisenhower Parkway, Ann Arbor, MI, USA">
        <title>Comparative Genomics and Chromosome Evolution.</title>
        <authorList>
            <person name="Mudd A.B."/>
        </authorList>
    </citation>
    <scope>NUCLEOTIDE SEQUENCE</scope>
    <source>
        <strain evidence="3">237g6f4</strain>
        <tissue evidence="3">Blood</tissue>
    </source>
</reference>
<dbReference type="InterPro" id="IPR013783">
    <property type="entry name" value="Ig-like_fold"/>
</dbReference>
<dbReference type="PANTHER" id="PTHR46484">
    <property type="entry name" value="SI:CH211-171H4.5-RELATED"/>
    <property type="match status" value="1"/>
</dbReference>
<evidence type="ECO:0000313" key="4">
    <source>
        <dbReference type="Proteomes" id="UP000824782"/>
    </source>
</evidence>
<dbReference type="AlphaFoldDB" id="A0AAV6ZRV4"/>
<proteinExistence type="predicted"/>
<dbReference type="PROSITE" id="PS50835">
    <property type="entry name" value="IG_LIKE"/>
    <property type="match status" value="2"/>
</dbReference>